<name>A0A8R2R8G5_BOMMO</name>
<protein>
    <submittedName>
        <fullName evidence="3">Uncharacterized protein</fullName>
    </submittedName>
</protein>
<keyword evidence="2" id="KW-1133">Transmembrane helix</keyword>
<proteinExistence type="predicted"/>
<dbReference type="Proteomes" id="UP000005204">
    <property type="component" value="Unassembled WGS sequence"/>
</dbReference>
<organism evidence="3 4">
    <name type="scientific">Bombyx mori</name>
    <name type="common">Silk moth</name>
    <dbReference type="NCBI Taxonomy" id="7091"/>
    <lineage>
        <taxon>Eukaryota</taxon>
        <taxon>Metazoa</taxon>
        <taxon>Ecdysozoa</taxon>
        <taxon>Arthropoda</taxon>
        <taxon>Hexapoda</taxon>
        <taxon>Insecta</taxon>
        <taxon>Pterygota</taxon>
        <taxon>Neoptera</taxon>
        <taxon>Endopterygota</taxon>
        <taxon>Lepidoptera</taxon>
        <taxon>Glossata</taxon>
        <taxon>Ditrysia</taxon>
        <taxon>Bombycoidea</taxon>
        <taxon>Bombycidae</taxon>
        <taxon>Bombycinae</taxon>
        <taxon>Bombyx</taxon>
    </lineage>
</organism>
<evidence type="ECO:0000256" key="1">
    <source>
        <dbReference type="SAM" id="MobiDB-lite"/>
    </source>
</evidence>
<dbReference type="GeneID" id="101742629"/>
<feature type="compositionally biased region" description="Polar residues" evidence="1">
    <location>
        <begin position="309"/>
        <end position="321"/>
    </location>
</feature>
<keyword evidence="2" id="KW-0812">Transmembrane</keyword>
<dbReference type="EnsemblMetazoa" id="XM_038019977.1">
    <property type="protein sequence ID" value="XP_037875905.1"/>
    <property type="gene ID" value="LOC101742629"/>
</dbReference>
<sequence>MGKLKEVCEDAKVIYKKSHNTMTTQSRTCSGFSQYQNKYEIIEHNSHTNRTETKQGKRDFSIETEICILRRHYGNKRNKISDKTKSKYSIGGKDINNEEVKNDGSACGDNENKESTKSRKDVTRILLDNLKGLINCLIQNYLLENGANNQRKATVLDSIFHQKEVHVNEIASCSTYILNKSNTDPANKNKSLDTSVMICKYCNRKTSVYKKSTKFDKVITIHSCPGSFKKLGGISTLSMPRTKNKSNESFYKVKQIRRKHIILSFKESNRLLECSSFDLLAVSTKSLTKRFGTYHVQERQKRKDKGIMTTKSFCKTASNSTRTKRSTHEDSSHGNIEIKGTIEVLDIDEATSLLKTIYAENDVKNQLVPNDRVQHENAHGESNPSPENKTTIRNDIEEIKRNENQFLNEVNRIELNEHNDLLKSDKITNESFESSTKIVHNEEPIHSFCEKANICNNKMAPNLKIKQKKISKVNKIKRNRNNNFTYYYKNIQPKETRADYLQYLKSIFQYLTDNKKIKLEINVNVHPNTGKETKSVFACVSGHDFIFNTRSIDKTEAYNVKPSITSVNGNTETRMSQEIIPILDGAVSQTKYLYNEEDTTINSNISKHTNKTSNAQMVREIQELRSEIKILCSRTDKIVNEQIKREMIKPEHQSVNSKQYLEKYSKGIQISNDLKKGIPSSGLKISKEPKKEMDFYTRMMKRSSSYNVIDSESVIRVTDMTLPYDSYAEQKYVDEALYCSLPKSKSLFEMNNQYVAYYCEKCSNCSSSLSQVKTERKKKKCPVTNSSCECNDESAEACDAPTMRDSNVQSFPDCSTISINDDEDLEMNKVVVLRRNGMGFGEGLIYCLILWIPAIIIAFLFYDYVLKDILFQRPRSHKLNAKGFNLNLTDLGF</sequence>
<accession>A0A8R2R8G5</accession>
<feature type="compositionally biased region" description="Basic and acidic residues" evidence="1">
    <location>
        <begin position="110"/>
        <end position="119"/>
    </location>
</feature>
<dbReference type="RefSeq" id="XP_037875905.1">
    <property type="nucleotide sequence ID" value="XM_038019977.2"/>
</dbReference>
<evidence type="ECO:0000313" key="3">
    <source>
        <dbReference type="EnsemblMetazoa" id="XP_037875905.1"/>
    </source>
</evidence>
<evidence type="ECO:0000313" key="4">
    <source>
        <dbReference type="Proteomes" id="UP000005204"/>
    </source>
</evidence>
<keyword evidence="2" id="KW-0472">Membrane</keyword>
<dbReference type="AlphaFoldDB" id="A0A8R2R8G5"/>
<feature type="region of interest" description="Disordered" evidence="1">
    <location>
        <begin position="298"/>
        <end position="334"/>
    </location>
</feature>
<evidence type="ECO:0000256" key="2">
    <source>
        <dbReference type="SAM" id="Phobius"/>
    </source>
</evidence>
<reference evidence="4" key="1">
    <citation type="journal article" date="2008" name="Insect Biochem. Mol. Biol.">
        <title>The genome of a lepidopteran model insect, the silkworm Bombyx mori.</title>
        <authorList>
            <consortium name="International Silkworm Genome Consortium"/>
        </authorList>
    </citation>
    <scope>NUCLEOTIDE SEQUENCE [LARGE SCALE GENOMIC DNA]</scope>
    <source>
        <strain evidence="4">p50T</strain>
    </source>
</reference>
<feature type="transmembrane region" description="Helical" evidence="2">
    <location>
        <begin position="843"/>
        <end position="865"/>
    </location>
</feature>
<reference evidence="3" key="2">
    <citation type="submission" date="2022-06" db="UniProtKB">
        <authorList>
            <consortium name="EnsemblMetazoa"/>
        </authorList>
    </citation>
    <scope>IDENTIFICATION</scope>
    <source>
        <strain evidence="3">p50T (Dazao)</strain>
    </source>
</reference>
<feature type="region of interest" description="Disordered" evidence="1">
    <location>
        <begin position="87"/>
        <end position="119"/>
    </location>
</feature>
<keyword evidence="4" id="KW-1185">Reference proteome</keyword>